<dbReference type="PANTHER" id="PTHR31118:SF12">
    <property type="entry name" value="CYCLASE-LIKE PROTEIN 2"/>
    <property type="match status" value="1"/>
</dbReference>
<dbReference type="InterPro" id="IPR037175">
    <property type="entry name" value="KFase_sf"/>
</dbReference>
<accession>A0A242KE82</accession>
<evidence type="ECO:0000313" key="2">
    <source>
        <dbReference type="EMBL" id="WYJ89459.1"/>
    </source>
</evidence>
<evidence type="ECO:0008006" key="4">
    <source>
        <dbReference type="Google" id="ProtNLM"/>
    </source>
</evidence>
<evidence type="ECO:0000313" key="3">
    <source>
        <dbReference type="Proteomes" id="UP000195141"/>
    </source>
</evidence>
<dbReference type="PANTHER" id="PTHR31118">
    <property type="entry name" value="CYCLASE-LIKE PROTEIN 2"/>
    <property type="match status" value="1"/>
</dbReference>
<name>A0A242KE82_9ENTE</name>
<dbReference type="SUPFAM" id="SSF102198">
    <property type="entry name" value="Putative cyclase"/>
    <property type="match status" value="1"/>
</dbReference>
<dbReference type="InterPro" id="IPR007325">
    <property type="entry name" value="KFase/CYL"/>
</dbReference>
<dbReference type="Proteomes" id="UP000195141">
    <property type="component" value="Chromosome"/>
</dbReference>
<dbReference type="Gene3D" id="3.50.30.50">
    <property type="entry name" value="Putative cyclase"/>
    <property type="match status" value="1"/>
</dbReference>
<keyword evidence="3" id="KW-1185">Reference proteome</keyword>
<reference evidence="1" key="1">
    <citation type="submission" date="2017-05" db="EMBL/GenBank/DDBJ databases">
        <title>The Genome Sequence of Enterococcus sp. 9E7_DIV0242.</title>
        <authorList>
            <consortium name="The Broad Institute Genomics Platform"/>
            <consortium name="The Broad Institute Genomic Center for Infectious Diseases"/>
            <person name="Earl A."/>
            <person name="Manson A."/>
            <person name="Schwartman J."/>
            <person name="Gilmore M."/>
            <person name="Abouelleil A."/>
            <person name="Cao P."/>
            <person name="Chapman S."/>
            <person name="Cusick C."/>
            <person name="Shea T."/>
            <person name="Young S."/>
            <person name="Neafsey D."/>
            <person name="Nusbaum C."/>
            <person name="Birren B."/>
        </authorList>
    </citation>
    <scope>NUCLEOTIDE SEQUENCE [LARGE SCALE GENOMIC DNA]</scope>
    <source>
        <strain evidence="1">9E7_DIV0242</strain>
    </source>
</reference>
<proteinExistence type="predicted"/>
<dbReference type="EMBL" id="CP147247">
    <property type="protein sequence ID" value="WYJ89459.1"/>
    <property type="molecule type" value="Genomic_DNA"/>
</dbReference>
<dbReference type="GO" id="GO:0004061">
    <property type="term" value="F:arylformamidase activity"/>
    <property type="evidence" value="ECO:0007669"/>
    <property type="project" value="InterPro"/>
</dbReference>
<organism evidence="1">
    <name type="scientific">Candidatus Enterococcus clewellii</name>
    <dbReference type="NCBI Taxonomy" id="1834193"/>
    <lineage>
        <taxon>Bacteria</taxon>
        <taxon>Bacillati</taxon>
        <taxon>Bacillota</taxon>
        <taxon>Bacilli</taxon>
        <taxon>Lactobacillales</taxon>
        <taxon>Enterococcaceae</taxon>
        <taxon>Enterococcus</taxon>
    </lineage>
</organism>
<dbReference type="Pfam" id="PF04199">
    <property type="entry name" value="Cyclase"/>
    <property type="match status" value="1"/>
</dbReference>
<dbReference type="GO" id="GO:0019441">
    <property type="term" value="P:L-tryptophan catabolic process to kynurenine"/>
    <property type="evidence" value="ECO:0007669"/>
    <property type="project" value="InterPro"/>
</dbReference>
<reference evidence="2" key="2">
    <citation type="submission" date="2017-05" db="EMBL/GenBank/DDBJ databases">
        <authorList>
            <consortium name="The Broad Institute Genomics Platform"/>
            <consortium name="The Broad Institute Genomic Center for Infectious Diseases"/>
            <person name="Earl A."/>
            <person name="Manson A."/>
            <person name="Schwartman J."/>
            <person name="Gilmore M."/>
            <person name="Abouelleil A."/>
            <person name="Cao P."/>
            <person name="Chapman S."/>
            <person name="Cusick C."/>
            <person name="Shea T."/>
            <person name="Young S."/>
            <person name="Neafsey D."/>
            <person name="Nusbaum C."/>
            <person name="Birren B."/>
        </authorList>
    </citation>
    <scope>NUCLEOTIDE SEQUENCE</scope>
    <source>
        <strain evidence="2">9E7_DIV0242</strain>
    </source>
</reference>
<evidence type="ECO:0000313" key="1">
    <source>
        <dbReference type="EMBL" id="OTP19379.1"/>
    </source>
</evidence>
<protein>
    <recommendedName>
        <fullName evidence="4">Cyclase</fullName>
    </recommendedName>
</protein>
<reference evidence="2" key="3">
    <citation type="submission" date="2024-03" db="EMBL/GenBank/DDBJ databases">
        <title>The Genome Sequence of Enterococcus sp. DIV0242b.</title>
        <authorList>
            <consortium name="The Broad Institute Genomics Platform"/>
            <consortium name="The Broad Institute Microbial Omics Core"/>
            <consortium name="The Broad Institute Genomic Center for Infectious Diseases"/>
            <person name="Earl A."/>
            <person name="Manson A."/>
            <person name="Gilmore M."/>
            <person name="Schwartman J."/>
            <person name="Shea T."/>
            <person name="Abouelleil A."/>
            <person name="Cao P."/>
            <person name="Chapman S."/>
            <person name="Cusick C."/>
            <person name="Young S."/>
            <person name="Neafsey D."/>
            <person name="Nusbaum C."/>
            <person name="Birren B."/>
        </authorList>
    </citation>
    <scope>NUCLEOTIDE SEQUENCE</scope>
    <source>
        <strain evidence="2">9E7_DIV0242</strain>
    </source>
</reference>
<dbReference type="AlphaFoldDB" id="A0A242KE82"/>
<dbReference type="EMBL" id="NGMM01000001">
    <property type="protein sequence ID" value="OTP19379.1"/>
    <property type="molecule type" value="Genomic_DNA"/>
</dbReference>
<sequence>MGEVEIGCRGSKRGLAERLGGASMTTILESITFLKQQKWIDLTHEVSGEIPYFASFKPLTEKTLFTVEEHGFFAKEYNLVTQYGTHIDAPSHFASGKRHLEELELKELVLPLIVLHKETEVAANHDYELSVADIHAFEDKHGAIPAESFVAFASDWSKRWENHDDFYNRDEQGQAHTPGWSLEALQFLHEQRNVQAIGHETLDTDSAVACTANGGLIGELYWLSQDKFQVEVLTNLSEVPAVGAAIVLGVPKIKRAPGFNIRAFAIVPN</sequence>
<gene>
    <name evidence="2" type="ORF">A5888_001181</name>
    <name evidence="1" type="ORF">A5888_001196</name>
</gene>